<dbReference type="PANTHER" id="PTHR46623">
    <property type="entry name" value="CARBOXYMETHYLENEBUTENOLIDASE-RELATED"/>
    <property type="match status" value="1"/>
</dbReference>
<sequence length="222" mass="24112">MGEDIRLKSSAGEIGAYLATPKGTPKGGIVVIQEIFGVNHHIKAVTDKFAAEGYLAIAPRYFDHVKTGVDLGYTPDTIAEGRKYVTELGFDKPVADTDAAIAELKKRGAAKVAVTGFCWGGTITWLSATRLKPDAAIAYYGGGIHGTKNEKPQVPTMMHFGDKDMHIPMAHVNELRKLHPDVQIFDYPADHGFHCDERGSYDAAASKQAMARTLEFVKKHVG</sequence>
<dbReference type="EMBL" id="FUWJ01000002">
    <property type="protein sequence ID" value="SJZ89010.1"/>
    <property type="molecule type" value="Genomic_DNA"/>
</dbReference>
<dbReference type="STRING" id="225324.SAMN02745126_02728"/>
<dbReference type="PANTHER" id="PTHR46623:SF6">
    <property type="entry name" value="ALPHA_BETA-HYDROLASES SUPERFAMILY PROTEIN"/>
    <property type="match status" value="1"/>
</dbReference>
<feature type="domain" description="Dienelactone hydrolase" evidence="1">
    <location>
        <begin position="14"/>
        <end position="220"/>
    </location>
</feature>
<reference evidence="3" key="1">
    <citation type="submission" date="2017-02" db="EMBL/GenBank/DDBJ databases">
        <authorList>
            <person name="Varghese N."/>
            <person name="Submissions S."/>
        </authorList>
    </citation>
    <scope>NUCLEOTIDE SEQUENCE [LARGE SCALE GENOMIC DNA]</scope>
    <source>
        <strain evidence="3">ATCC 27094</strain>
    </source>
</reference>
<accession>A0A1T4PBS1</accession>
<dbReference type="AlphaFoldDB" id="A0A1T4PBS1"/>
<dbReference type="Proteomes" id="UP000190092">
    <property type="component" value="Unassembled WGS sequence"/>
</dbReference>
<dbReference type="InterPro" id="IPR051049">
    <property type="entry name" value="Dienelactone_hydrolase-like"/>
</dbReference>
<keyword evidence="3" id="KW-1185">Reference proteome</keyword>
<dbReference type="InterPro" id="IPR002925">
    <property type="entry name" value="Dienelactn_hydro"/>
</dbReference>
<dbReference type="OrthoDB" id="9771666at2"/>
<gene>
    <name evidence="2" type="ORF">SAMN02745126_02728</name>
</gene>
<protein>
    <submittedName>
        <fullName evidence="2">Carboxymethylenebutenolidase</fullName>
    </submittedName>
</protein>
<dbReference type="Gene3D" id="3.40.50.1820">
    <property type="entry name" value="alpha/beta hydrolase"/>
    <property type="match status" value="1"/>
</dbReference>
<dbReference type="GO" id="GO:0016787">
    <property type="term" value="F:hydrolase activity"/>
    <property type="evidence" value="ECO:0007669"/>
    <property type="project" value="InterPro"/>
</dbReference>
<proteinExistence type="predicted"/>
<organism evidence="2 3">
    <name type="scientific">Enhydrobacter aerosaccus</name>
    <dbReference type="NCBI Taxonomy" id="225324"/>
    <lineage>
        <taxon>Bacteria</taxon>
        <taxon>Pseudomonadati</taxon>
        <taxon>Pseudomonadota</taxon>
        <taxon>Alphaproteobacteria</taxon>
        <taxon>Hyphomicrobiales</taxon>
        <taxon>Enhydrobacter</taxon>
    </lineage>
</organism>
<evidence type="ECO:0000313" key="3">
    <source>
        <dbReference type="Proteomes" id="UP000190092"/>
    </source>
</evidence>
<name>A0A1T4PBS1_9HYPH</name>
<dbReference type="Pfam" id="PF01738">
    <property type="entry name" value="DLH"/>
    <property type="match status" value="1"/>
</dbReference>
<evidence type="ECO:0000259" key="1">
    <source>
        <dbReference type="Pfam" id="PF01738"/>
    </source>
</evidence>
<evidence type="ECO:0000313" key="2">
    <source>
        <dbReference type="EMBL" id="SJZ89010.1"/>
    </source>
</evidence>
<dbReference type="RefSeq" id="WP_085934376.1">
    <property type="nucleotide sequence ID" value="NZ_FUWJ01000002.1"/>
</dbReference>
<dbReference type="SUPFAM" id="SSF53474">
    <property type="entry name" value="alpha/beta-Hydrolases"/>
    <property type="match status" value="1"/>
</dbReference>
<dbReference type="InterPro" id="IPR029058">
    <property type="entry name" value="AB_hydrolase_fold"/>
</dbReference>